<dbReference type="AlphaFoldDB" id="A0A7Z0DPQ4"/>
<dbReference type="EMBL" id="JACBZR010000001">
    <property type="protein sequence ID" value="NYI79510.1"/>
    <property type="molecule type" value="Genomic_DNA"/>
</dbReference>
<evidence type="ECO:0000313" key="1">
    <source>
        <dbReference type="EMBL" id="NYI79510.1"/>
    </source>
</evidence>
<dbReference type="Proteomes" id="UP000564496">
    <property type="component" value="Unassembled WGS sequence"/>
</dbReference>
<proteinExistence type="predicted"/>
<accession>A0A7Z0DPQ4</accession>
<gene>
    <name evidence="1" type="ORF">BJ988_004158</name>
</gene>
<keyword evidence="2" id="KW-1185">Reference proteome</keyword>
<comment type="caution">
    <text evidence="1">The sequence shown here is derived from an EMBL/GenBank/DDBJ whole genome shotgun (WGS) entry which is preliminary data.</text>
</comment>
<protein>
    <submittedName>
        <fullName evidence="1">Uncharacterized protein</fullName>
    </submittedName>
</protein>
<organism evidence="1 2">
    <name type="scientific">Nocardioides panzhihuensis</name>
    <dbReference type="NCBI Taxonomy" id="860243"/>
    <lineage>
        <taxon>Bacteria</taxon>
        <taxon>Bacillati</taxon>
        <taxon>Actinomycetota</taxon>
        <taxon>Actinomycetes</taxon>
        <taxon>Propionibacteriales</taxon>
        <taxon>Nocardioidaceae</taxon>
        <taxon>Nocardioides</taxon>
    </lineage>
</organism>
<dbReference type="RefSeq" id="WP_179659806.1">
    <property type="nucleotide sequence ID" value="NZ_JACBZR010000001.1"/>
</dbReference>
<evidence type="ECO:0000313" key="2">
    <source>
        <dbReference type="Proteomes" id="UP000564496"/>
    </source>
</evidence>
<reference evidence="1 2" key="1">
    <citation type="submission" date="2020-07" db="EMBL/GenBank/DDBJ databases">
        <title>Sequencing the genomes of 1000 actinobacteria strains.</title>
        <authorList>
            <person name="Klenk H.-P."/>
        </authorList>
    </citation>
    <scope>NUCLEOTIDE SEQUENCE [LARGE SCALE GENOMIC DNA]</scope>
    <source>
        <strain evidence="1 2">DSM 26487</strain>
    </source>
</reference>
<sequence>MVRTRLTAITTRGSISATYNRRTVSTALTRRYAYCANPPLSSLTISPTTIVSGNSAKAVARLACRTTKWTRLVVSTTSGATAHNSGDIWIARDRPSVTFQVTARARTNRLNVAVKVRKAGSSRWVSDTFIATANPEMCMPSSRATANVIYAGTRPTTVTLKQPCALDISRYVYLATNNSIVKVPGRVLVPAGSTSVGVPVTVPDGTVADSDLIRSQLSVGSHPGGWAHHFDLEAHPGLESADLNAWADDNGARTVRSHVDLGFPAITDTVVRVESSDPLIPLPPSMTVAKGTTRADIDRTITAPEEDTEVRITATFGSQQRTDTVLVQRSFRPGDPVSLSRQTFYGGGRAGASIDIGRPAGPDGVPVTVSSDSSLLTFEPTAFRPGHTVASLYFDVAEVTESTPITLHVTAGTHTYDVPITLQPGLAAITLPDSATSDEPFTGTVTLTGVATVDTPVRLISSSSSFQVPSGVIIPAGETSATFQGVVHLPSSSSGAVRRLDAYLGRLYTSNDMMASPAS</sequence>
<name>A0A7Z0DPQ4_9ACTN</name>